<comment type="caution">
    <text evidence="1">The sequence shown here is derived from an EMBL/GenBank/DDBJ whole genome shotgun (WGS) entry which is preliminary data.</text>
</comment>
<proteinExistence type="predicted"/>
<keyword evidence="2" id="KW-1185">Reference proteome</keyword>
<dbReference type="EMBL" id="CAJHUB010000771">
    <property type="protein sequence ID" value="CAD7690962.1"/>
    <property type="molecule type" value="Genomic_DNA"/>
</dbReference>
<dbReference type="Proteomes" id="UP000645828">
    <property type="component" value="Unassembled WGS sequence"/>
</dbReference>
<evidence type="ECO:0000313" key="2">
    <source>
        <dbReference type="Proteomes" id="UP000645828"/>
    </source>
</evidence>
<reference evidence="1" key="1">
    <citation type="submission" date="2020-12" db="EMBL/GenBank/DDBJ databases">
        <authorList>
            <consortium name="Molecular Ecology Group"/>
        </authorList>
    </citation>
    <scope>NUCLEOTIDE SEQUENCE</scope>
    <source>
        <strain evidence="1">TBG_1078</strain>
    </source>
</reference>
<evidence type="ECO:0000313" key="1">
    <source>
        <dbReference type="EMBL" id="CAD7690962.1"/>
    </source>
</evidence>
<gene>
    <name evidence="1" type="ORF">NYPRO_LOCUS23756</name>
</gene>
<name>A0A811ZPV6_NYCPR</name>
<organism evidence="1 2">
    <name type="scientific">Nyctereutes procyonoides</name>
    <name type="common">Raccoon dog</name>
    <name type="synonym">Canis procyonoides</name>
    <dbReference type="NCBI Taxonomy" id="34880"/>
    <lineage>
        <taxon>Eukaryota</taxon>
        <taxon>Metazoa</taxon>
        <taxon>Chordata</taxon>
        <taxon>Craniata</taxon>
        <taxon>Vertebrata</taxon>
        <taxon>Euteleostomi</taxon>
        <taxon>Mammalia</taxon>
        <taxon>Eutheria</taxon>
        <taxon>Laurasiatheria</taxon>
        <taxon>Carnivora</taxon>
        <taxon>Caniformia</taxon>
        <taxon>Canidae</taxon>
        <taxon>Nyctereutes</taxon>
    </lineage>
</organism>
<accession>A0A811ZPV6</accession>
<sequence length="52" mass="6341">MASFIPVKVKKLMDVKLGESPNWILMWDFTPKALLEWFKEEELKHEQLHKYH</sequence>
<protein>
    <submittedName>
        <fullName evidence="1">(raccoon dog) hypothetical protein</fullName>
    </submittedName>
</protein>
<dbReference type="AlphaFoldDB" id="A0A811ZPV6"/>